<protein>
    <submittedName>
        <fullName evidence="3">Uncharacterized protein</fullName>
    </submittedName>
</protein>
<sequence>MTASIAPRRRSADAASGNGRRGWWRSTLAARTALAAAFMVMLLALMYATGQWAHVVASLAGFATAITLIAVGMIGWERVVGSARSAGLIEQ</sequence>
<keyword evidence="2" id="KW-1133">Transmembrane helix</keyword>
<proteinExistence type="predicted"/>
<feature type="region of interest" description="Disordered" evidence="1">
    <location>
        <begin position="1"/>
        <end position="20"/>
    </location>
</feature>
<name>A0ABT4PM26_9MYCO</name>
<evidence type="ECO:0000256" key="1">
    <source>
        <dbReference type="SAM" id="MobiDB-lite"/>
    </source>
</evidence>
<dbReference type="EMBL" id="JAPZPY010000001">
    <property type="protein sequence ID" value="MCZ8377623.1"/>
    <property type="molecule type" value="Genomic_DNA"/>
</dbReference>
<evidence type="ECO:0000256" key="2">
    <source>
        <dbReference type="SAM" id="Phobius"/>
    </source>
</evidence>
<keyword evidence="2" id="KW-0472">Membrane</keyword>
<accession>A0ABT4PM26</accession>
<dbReference type="Proteomes" id="UP001142153">
    <property type="component" value="Unassembled WGS sequence"/>
</dbReference>
<comment type="caution">
    <text evidence="3">The sequence shown here is derived from an EMBL/GenBank/DDBJ whole genome shotgun (WGS) entry which is preliminary data.</text>
</comment>
<feature type="transmembrane region" description="Helical" evidence="2">
    <location>
        <begin position="28"/>
        <end position="49"/>
    </location>
</feature>
<gene>
    <name evidence="3" type="ORF">O6P37_01970</name>
</gene>
<evidence type="ECO:0000313" key="4">
    <source>
        <dbReference type="Proteomes" id="UP001142153"/>
    </source>
</evidence>
<organism evidence="3 4">
    <name type="scientific">Mycobacterium hippophais</name>
    <dbReference type="NCBI Taxonomy" id="3016340"/>
    <lineage>
        <taxon>Bacteria</taxon>
        <taxon>Bacillati</taxon>
        <taxon>Actinomycetota</taxon>
        <taxon>Actinomycetes</taxon>
        <taxon>Mycobacteriales</taxon>
        <taxon>Mycobacteriaceae</taxon>
        <taxon>Mycobacterium</taxon>
    </lineage>
</organism>
<evidence type="ECO:0000313" key="3">
    <source>
        <dbReference type="EMBL" id="MCZ8377623.1"/>
    </source>
</evidence>
<keyword evidence="4" id="KW-1185">Reference proteome</keyword>
<dbReference type="RefSeq" id="WP_269892485.1">
    <property type="nucleotide sequence ID" value="NZ_JAPZPY010000001.1"/>
</dbReference>
<feature type="transmembrane region" description="Helical" evidence="2">
    <location>
        <begin position="55"/>
        <end position="76"/>
    </location>
</feature>
<keyword evidence="2" id="KW-0812">Transmembrane</keyword>
<reference evidence="3" key="1">
    <citation type="submission" date="2022-12" db="EMBL/GenBank/DDBJ databases">
        <authorList>
            <person name="Deng Y."/>
            <person name="Zhang Y.-Q."/>
        </authorList>
    </citation>
    <scope>NUCLEOTIDE SEQUENCE</scope>
    <source>
        <strain evidence="3">CPCC 205372</strain>
    </source>
</reference>